<dbReference type="Pfam" id="PF00440">
    <property type="entry name" value="TetR_N"/>
    <property type="match status" value="1"/>
</dbReference>
<dbReference type="InterPro" id="IPR054156">
    <property type="entry name" value="YxaF_TetR_C"/>
</dbReference>
<keyword evidence="3" id="KW-0804">Transcription</keyword>
<dbReference type="EMBL" id="BMMW01000001">
    <property type="protein sequence ID" value="GGK32843.1"/>
    <property type="molecule type" value="Genomic_DNA"/>
</dbReference>
<keyword evidence="7" id="KW-1185">Reference proteome</keyword>
<dbReference type="InterPro" id="IPR001647">
    <property type="entry name" value="HTH_TetR"/>
</dbReference>
<keyword evidence="2" id="KW-0238">DNA-binding</keyword>
<dbReference type="GO" id="GO:0003677">
    <property type="term" value="F:DNA binding"/>
    <property type="evidence" value="ECO:0007669"/>
    <property type="project" value="UniProtKB-KW"/>
</dbReference>
<keyword evidence="1" id="KW-0805">Transcription regulation</keyword>
<evidence type="ECO:0000259" key="4">
    <source>
        <dbReference type="Pfam" id="PF00440"/>
    </source>
</evidence>
<dbReference type="AlphaFoldDB" id="A0A917V3N0"/>
<evidence type="ECO:0000256" key="2">
    <source>
        <dbReference type="ARBA" id="ARBA00023125"/>
    </source>
</evidence>
<dbReference type="InterPro" id="IPR009057">
    <property type="entry name" value="Homeodomain-like_sf"/>
</dbReference>
<evidence type="ECO:0000313" key="6">
    <source>
        <dbReference type="EMBL" id="GGK32843.1"/>
    </source>
</evidence>
<gene>
    <name evidence="6" type="ORF">GCM10011591_00670</name>
</gene>
<dbReference type="Gene3D" id="1.10.357.10">
    <property type="entry name" value="Tetracycline Repressor, domain 2"/>
    <property type="match status" value="1"/>
</dbReference>
<reference evidence="6" key="2">
    <citation type="submission" date="2020-09" db="EMBL/GenBank/DDBJ databases">
        <authorList>
            <person name="Sun Q."/>
            <person name="Zhou Y."/>
        </authorList>
    </citation>
    <scope>NUCLEOTIDE SEQUENCE</scope>
    <source>
        <strain evidence="6">CGMCC 4.7278</strain>
    </source>
</reference>
<proteinExistence type="predicted"/>
<dbReference type="PANTHER" id="PTHR47506">
    <property type="entry name" value="TRANSCRIPTIONAL REGULATORY PROTEIN"/>
    <property type="match status" value="1"/>
</dbReference>
<dbReference type="PANTHER" id="PTHR47506:SF3">
    <property type="entry name" value="HTH-TYPE TRANSCRIPTIONAL REGULATOR LMRA"/>
    <property type="match status" value="1"/>
</dbReference>
<dbReference type="SUPFAM" id="SSF48498">
    <property type="entry name" value="Tetracyclin repressor-like, C-terminal domain"/>
    <property type="match status" value="1"/>
</dbReference>
<sequence length="178" mass="19238">MLELIQVRGYSGTGLNVIVEQSGAPKGSMYFHFPEGKEQLAERAIMLAEQRFRDLITSATASEASPRELVKGLIDAFAALLVDSDYQLGCPVSVVTLEMGAHSERLRTACARAYESWIAATAEYLAALGYSDEEARQLGTAMVSTVEGAMIVARAQRDPEPLYSAGYLLSALLDQKGN</sequence>
<reference evidence="6" key="1">
    <citation type="journal article" date="2014" name="Int. J. Syst. Evol. Microbiol.">
        <title>Complete genome sequence of Corynebacterium casei LMG S-19264T (=DSM 44701T), isolated from a smear-ripened cheese.</title>
        <authorList>
            <consortium name="US DOE Joint Genome Institute (JGI-PGF)"/>
            <person name="Walter F."/>
            <person name="Albersmeier A."/>
            <person name="Kalinowski J."/>
            <person name="Ruckert C."/>
        </authorList>
    </citation>
    <scope>NUCLEOTIDE SEQUENCE</scope>
    <source>
        <strain evidence="6">CGMCC 4.7278</strain>
    </source>
</reference>
<protein>
    <submittedName>
        <fullName evidence="6">TetR family transcriptional regulator</fullName>
    </submittedName>
</protein>
<evidence type="ECO:0000256" key="1">
    <source>
        <dbReference type="ARBA" id="ARBA00023015"/>
    </source>
</evidence>
<evidence type="ECO:0000256" key="3">
    <source>
        <dbReference type="ARBA" id="ARBA00023163"/>
    </source>
</evidence>
<dbReference type="InterPro" id="IPR036271">
    <property type="entry name" value="Tet_transcr_reg_TetR-rel_C_sf"/>
</dbReference>
<name>A0A917V3N0_9NOCA</name>
<feature type="domain" description="HTH tetR-type" evidence="4">
    <location>
        <begin position="3"/>
        <end position="43"/>
    </location>
</feature>
<feature type="domain" description="Transcriptional regulator LmrA/YxaF-like C-terminal" evidence="5">
    <location>
        <begin position="66"/>
        <end position="165"/>
    </location>
</feature>
<dbReference type="SUPFAM" id="SSF46689">
    <property type="entry name" value="Homeodomain-like"/>
    <property type="match status" value="1"/>
</dbReference>
<accession>A0A917V3N0</accession>
<evidence type="ECO:0000259" key="5">
    <source>
        <dbReference type="Pfam" id="PF21993"/>
    </source>
</evidence>
<dbReference type="Proteomes" id="UP000612956">
    <property type="component" value="Unassembled WGS sequence"/>
</dbReference>
<evidence type="ECO:0000313" key="7">
    <source>
        <dbReference type="Proteomes" id="UP000612956"/>
    </source>
</evidence>
<dbReference type="Pfam" id="PF21993">
    <property type="entry name" value="TetR_C_13_2"/>
    <property type="match status" value="1"/>
</dbReference>
<organism evidence="6 7">
    <name type="scientific">Nocardia camponoti</name>
    <dbReference type="NCBI Taxonomy" id="1616106"/>
    <lineage>
        <taxon>Bacteria</taxon>
        <taxon>Bacillati</taxon>
        <taxon>Actinomycetota</taxon>
        <taxon>Actinomycetes</taxon>
        <taxon>Mycobacteriales</taxon>
        <taxon>Nocardiaceae</taxon>
        <taxon>Nocardia</taxon>
    </lineage>
</organism>
<comment type="caution">
    <text evidence="6">The sequence shown here is derived from an EMBL/GenBank/DDBJ whole genome shotgun (WGS) entry which is preliminary data.</text>
</comment>